<keyword evidence="2" id="KW-0812">Transmembrane</keyword>
<proteinExistence type="predicted"/>
<evidence type="ECO:0000259" key="4">
    <source>
        <dbReference type="Pfam" id="PF03781"/>
    </source>
</evidence>
<dbReference type="InterPro" id="IPR005532">
    <property type="entry name" value="SUMF_dom"/>
</dbReference>
<keyword evidence="6" id="KW-1185">Reference proteome</keyword>
<keyword evidence="2" id="KW-0472">Membrane</keyword>
<feature type="region of interest" description="Disordered" evidence="1">
    <location>
        <begin position="425"/>
        <end position="499"/>
    </location>
</feature>
<dbReference type="GO" id="GO:0120147">
    <property type="term" value="F:formylglycine-generating oxidase activity"/>
    <property type="evidence" value="ECO:0007669"/>
    <property type="project" value="TreeGrafter"/>
</dbReference>
<evidence type="ECO:0000313" key="5">
    <source>
        <dbReference type="EMBL" id="ACT59479.1"/>
    </source>
</evidence>
<dbReference type="InterPro" id="IPR036365">
    <property type="entry name" value="PGBD-like_sf"/>
</dbReference>
<dbReference type="STRING" id="582402.Hbal_1793"/>
<dbReference type="SUPFAM" id="SSF47090">
    <property type="entry name" value="PGBD-like"/>
    <property type="match status" value="1"/>
</dbReference>
<dbReference type="Pfam" id="PF01471">
    <property type="entry name" value="PG_binding_1"/>
    <property type="match status" value="1"/>
</dbReference>
<feature type="domain" description="Peptidoglycan binding-like" evidence="3">
    <location>
        <begin position="315"/>
        <end position="365"/>
    </location>
</feature>
<evidence type="ECO:0000256" key="1">
    <source>
        <dbReference type="SAM" id="MobiDB-lite"/>
    </source>
</evidence>
<dbReference type="InterPro" id="IPR016187">
    <property type="entry name" value="CTDL_fold"/>
</dbReference>
<name>C6XK34_HIRBI</name>
<dbReference type="PANTHER" id="PTHR23150">
    <property type="entry name" value="SULFATASE MODIFYING FACTOR 1, 2"/>
    <property type="match status" value="1"/>
</dbReference>
<dbReference type="HOGENOM" id="CLU_369109_0_0_5"/>
<dbReference type="eggNOG" id="COG1262">
    <property type="taxonomic scope" value="Bacteria"/>
</dbReference>
<evidence type="ECO:0000259" key="3">
    <source>
        <dbReference type="Pfam" id="PF01471"/>
    </source>
</evidence>
<protein>
    <recommendedName>
        <fullName evidence="7">TIR domain-containing protein</fullName>
    </recommendedName>
</protein>
<dbReference type="InterPro" id="IPR036366">
    <property type="entry name" value="PGBDSf"/>
</dbReference>
<dbReference type="OrthoDB" id="9768004at2"/>
<feature type="transmembrane region" description="Helical" evidence="2">
    <location>
        <begin position="183"/>
        <end position="200"/>
    </location>
</feature>
<feature type="domain" description="Sulfatase-modifying factor enzyme-like" evidence="4">
    <location>
        <begin position="509"/>
        <end position="750"/>
    </location>
</feature>
<dbReference type="InterPro" id="IPR042095">
    <property type="entry name" value="SUMF_sf"/>
</dbReference>
<dbReference type="Gene3D" id="1.10.101.10">
    <property type="entry name" value="PGBD-like superfamily/PGBD"/>
    <property type="match status" value="1"/>
</dbReference>
<evidence type="ECO:0008006" key="7">
    <source>
        <dbReference type="Google" id="ProtNLM"/>
    </source>
</evidence>
<feature type="compositionally biased region" description="Polar residues" evidence="1">
    <location>
        <begin position="441"/>
        <end position="470"/>
    </location>
</feature>
<evidence type="ECO:0000313" key="6">
    <source>
        <dbReference type="Proteomes" id="UP000002745"/>
    </source>
</evidence>
<keyword evidence="2" id="KW-1133">Transmembrane helix</keyword>
<dbReference type="InterPro" id="IPR051043">
    <property type="entry name" value="Sulfatase_Mod_Factor_Kinase"/>
</dbReference>
<dbReference type="Pfam" id="PF03781">
    <property type="entry name" value="FGE-sulfatase"/>
    <property type="match status" value="1"/>
</dbReference>
<dbReference type="SUPFAM" id="SSF56436">
    <property type="entry name" value="C-type lectin-like"/>
    <property type="match status" value="1"/>
</dbReference>
<dbReference type="Gene3D" id="3.90.1580.10">
    <property type="entry name" value="paralog of FGE (formylglycine-generating enzyme)"/>
    <property type="match status" value="1"/>
</dbReference>
<dbReference type="PANTHER" id="PTHR23150:SF35">
    <property type="entry name" value="BLL6746 PROTEIN"/>
    <property type="match status" value="1"/>
</dbReference>
<gene>
    <name evidence="5" type="ordered locus">Hbal_1793</name>
</gene>
<accession>C6XK34</accession>
<organism evidence="5 6">
    <name type="scientific">Hirschia baltica (strain ATCC 49814 / DSM 5838 / IFAM 1418)</name>
    <dbReference type="NCBI Taxonomy" id="582402"/>
    <lineage>
        <taxon>Bacteria</taxon>
        <taxon>Pseudomonadati</taxon>
        <taxon>Pseudomonadota</taxon>
        <taxon>Alphaproteobacteria</taxon>
        <taxon>Hyphomonadales</taxon>
        <taxon>Hyphomonadaceae</taxon>
        <taxon>Hirschia</taxon>
    </lineage>
</organism>
<dbReference type="Proteomes" id="UP000002745">
    <property type="component" value="Chromosome"/>
</dbReference>
<dbReference type="KEGG" id="hba:Hbal_1793"/>
<reference evidence="6" key="1">
    <citation type="journal article" date="2011" name="J. Bacteriol.">
        <title>Genome sequences of eight morphologically diverse alphaproteobacteria.</title>
        <authorList>
            <consortium name="US DOE Joint Genome Institute"/>
            <person name="Brown P.J."/>
            <person name="Kysela D.T."/>
            <person name="Buechlein A."/>
            <person name="Hemmerich C."/>
            <person name="Brun Y.V."/>
        </authorList>
    </citation>
    <scope>NUCLEOTIDE SEQUENCE [LARGE SCALE GENOMIC DNA]</scope>
    <source>
        <strain evidence="6">ATCC 49814 / DSM 5838 / IFAM 1418</strain>
    </source>
</reference>
<feature type="compositionally biased region" description="Low complexity" evidence="1">
    <location>
        <begin position="476"/>
        <end position="487"/>
    </location>
</feature>
<dbReference type="InterPro" id="IPR002477">
    <property type="entry name" value="Peptidoglycan-bd-like"/>
</dbReference>
<sequence length="754" mass="83705">MSEIYLIYSKDDIDKVRDIITPLTAAGHSIWPPADSLFIEADIEVFERKLQEANCVIACWTTKSLSSSFLKTSAKEAEIAGKLIEIDLDDIPNRSITGIPEMAYMASQISSPNGWDVLIDQIQSISPVEDITDVEIISQNTELAIDKKSHEEITPLQLIENPPEDDYILPPTRTQKIKNAIKIGLLVSAVFVTGTALYAFNLKPKLPVEPNSNQSATLSKEARDVITDQLAQARIENDPIALRAIMSAAPDTGYSEKAGRYLKELEERIWENVLTSNSSSEILEHIESYRIDFPDGNHTQDAKELEKQHRIFIADAEDFLKHLGFDPGAPDGIITQETSNAVTSFQSRFNLEINGKLRMETYEALTKIAGYKIAKDTKLGSLYLTPQITKLETADDLDEIEGTSVTIAPTAKTEANKPEALTIASSTSRENDLDAKKLSKNVETNPTTTQAHSPSTISTAKNTNTSTITPKPTPNTSTQIQQSKQTILSPTPPSLAKTPQQFIQDCAECPQLVVIPEGRFVMGDMSGNAQEDRIPVRKVIFNQAFALASFETTFAEWDACVDDGKCRPIENDMGWGRGNRPVIGTSWHDAKQYTQWLSDKTGQKYRLPSEAEWEYAARAGSSTTYTFGEDLSELCQYGNGADLSTQYPWRNTACSDNFGKKTAPVGTFRANKFGLYDIHGNVWEWVEDCWHPNYNNAPTNGSAWTKQCNNNTKVLRGGSFSVQPDYLGSSNRYAFPADQYMPFFGFRVARALSE</sequence>
<evidence type="ECO:0000256" key="2">
    <source>
        <dbReference type="SAM" id="Phobius"/>
    </source>
</evidence>
<dbReference type="EMBL" id="CP001678">
    <property type="protein sequence ID" value="ACT59479.1"/>
    <property type="molecule type" value="Genomic_DNA"/>
</dbReference>
<dbReference type="eggNOG" id="COG3409">
    <property type="taxonomic scope" value="Bacteria"/>
</dbReference>
<dbReference type="RefSeq" id="WP_015827629.1">
    <property type="nucleotide sequence ID" value="NC_012982.1"/>
</dbReference>
<dbReference type="AlphaFoldDB" id="C6XK34"/>